<evidence type="ECO:0000313" key="4">
    <source>
        <dbReference type="EMBL" id="RZB80849.1"/>
    </source>
</evidence>
<dbReference type="InterPro" id="IPR022712">
    <property type="entry name" value="Beta_Casp"/>
</dbReference>
<evidence type="ECO:0000256" key="2">
    <source>
        <dbReference type="SAM" id="MobiDB-lite"/>
    </source>
</evidence>
<gene>
    <name evidence="4" type="ORF">D0Y65_030536</name>
</gene>
<sequence length="466" mass="51729">MGTSVRVTPLCGVYNENPLSYLVSIDGFNFLVDCDWNDHFDPSHLQPLARVASTIDAVLLSHADTLHLGALPYAMKRLGLSAPVYSTEPIYRLGLLTMMLNISSSSQVSGFDLFTLDDIDSAFQSVTRITYSQNHHFSGKGEGIVIAPHVAGHLLGDILKKTLRAGGNVLLPVDTVGRLLELILMLELYWADENLNYPIYFLTYVASSTIDYVKSFLEWMSDTIAKSFEKTRENIFLLKNAIDAYLLLTYCYACTCWYVTLLINKTELDNAPDGPKVVLASMASLEAGFSHDIFVEWANDVKNLVLFTERGQFATLARMLQADPPPKAVKVIVSKCVPLVGEELISYEEEQNRIKKEALKASLVKEEELKTSHGADNDTSDPMVIDSGNNHVPPEVTGPRGGGYRDIFIDGFVPPSTSVAPIFPCYENTSEWDDFGEVINPDDYVIRDEDMDQTAMHNLQVSMDGI</sequence>
<dbReference type="InterPro" id="IPR036866">
    <property type="entry name" value="RibonucZ/Hydroxyglut_hydro"/>
</dbReference>
<feature type="domain" description="Beta-Casp" evidence="3">
    <location>
        <begin position="179"/>
        <end position="320"/>
    </location>
</feature>
<dbReference type="InterPro" id="IPR001279">
    <property type="entry name" value="Metallo-B-lactamas"/>
</dbReference>
<reference evidence="4 5" key="1">
    <citation type="submission" date="2018-09" db="EMBL/GenBank/DDBJ databases">
        <title>A high-quality reference genome of wild soybean provides a powerful tool to mine soybean genomes.</title>
        <authorList>
            <person name="Xie M."/>
            <person name="Chung C.Y.L."/>
            <person name="Li M.-W."/>
            <person name="Wong F.-L."/>
            <person name="Chan T.-F."/>
            <person name="Lam H.-M."/>
        </authorList>
    </citation>
    <scope>NUCLEOTIDE SEQUENCE [LARGE SCALE GENOMIC DNA]</scope>
    <source>
        <strain evidence="5">cv. W05</strain>
        <tissue evidence="4">Hypocotyl of etiolated seedlings</tissue>
    </source>
</reference>
<feature type="region of interest" description="Disordered" evidence="2">
    <location>
        <begin position="369"/>
        <end position="399"/>
    </location>
</feature>
<dbReference type="GO" id="GO:0003723">
    <property type="term" value="F:RNA binding"/>
    <property type="evidence" value="ECO:0007669"/>
    <property type="project" value="UniProtKB-KW"/>
</dbReference>
<dbReference type="PANTHER" id="PTHR45922:SF1">
    <property type="entry name" value="CLEAVAGE AND POLYADENYLATION SPECIFICITY FACTOR SUBUNIT 2"/>
    <property type="match status" value="1"/>
</dbReference>
<dbReference type="SMART" id="SM01027">
    <property type="entry name" value="Beta-Casp"/>
    <property type="match status" value="1"/>
</dbReference>
<dbReference type="GO" id="GO:0006398">
    <property type="term" value="P:mRNA 3'-end processing by stem-loop binding and cleavage"/>
    <property type="evidence" value="ECO:0007669"/>
    <property type="project" value="InterPro"/>
</dbReference>
<dbReference type="SUPFAM" id="SSF56281">
    <property type="entry name" value="Metallo-hydrolase/oxidoreductase"/>
    <property type="match status" value="1"/>
</dbReference>
<dbReference type="Pfam" id="PF16661">
    <property type="entry name" value="Lactamase_B_6"/>
    <property type="match status" value="1"/>
</dbReference>
<dbReference type="InterPro" id="IPR027075">
    <property type="entry name" value="CPSF2"/>
</dbReference>
<keyword evidence="1" id="KW-0507">mRNA processing</keyword>
<dbReference type="Gene3D" id="3.60.15.10">
    <property type="entry name" value="Ribonuclease Z/Hydroxyacylglutathione hydrolase-like"/>
    <property type="match status" value="1"/>
</dbReference>
<keyword evidence="1" id="KW-0539">Nucleus</keyword>
<comment type="subcellular location">
    <subcellularLocation>
        <location evidence="1">Nucleus</location>
    </subcellularLocation>
</comment>
<protein>
    <recommendedName>
        <fullName evidence="1">Cleavage and polyadenylation specificity factor subunit 2</fullName>
    </recommendedName>
    <alternativeName>
        <fullName evidence="1">Cleavage and polyadenylation specificity factor 100 kDa subunit</fullName>
    </alternativeName>
</protein>
<proteinExistence type="inferred from homology"/>
<dbReference type="Gene3D" id="3.40.50.10890">
    <property type="match status" value="1"/>
</dbReference>
<name>A0A445I473_GLYSO</name>
<keyword evidence="5" id="KW-1185">Reference proteome</keyword>
<accession>A0A445I473</accession>
<evidence type="ECO:0000313" key="5">
    <source>
        <dbReference type="Proteomes" id="UP000289340"/>
    </source>
</evidence>
<dbReference type="GO" id="GO:0005847">
    <property type="term" value="C:mRNA cleavage and polyadenylation specificity factor complex"/>
    <property type="evidence" value="ECO:0007669"/>
    <property type="project" value="InterPro"/>
</dbReference>
<dbReference type="AlphaFoldDB" id="A0A445I473"/>
<organism evidence="4 5">
    <name type="scientific">Glycine soja</name>
    <name type="common">Wild soybean</name>
    <dbReference type="NCBI Taxonomy" id="3848"/>
    <lineage>
        <taxon>Eukaryota</taxon>
        <taxon>Viridiplantae</taxon>
        <taxon>Streptophyta</taxon>
        <taxon>Embryophyta</taxon>
        <taxon>Tracheophyta</taxon>
        <taxon>Spermatophyta</taxon>
        <taxon>Magnoliopsida</taxon>
        <taxon>eudicotyledons</taxon>
        <taxon>Gunneridae</taxon>
        <taxon>Pentapetalae</taxon>
        <taxon>rosids</taxon>
        <taxon>fabids</taxon>
        <taxon>Fabales</taxon>
        <taxon>Fabaceae</taxon>
        <taxon>Papilionoideae</taxon>
        <taxon>50 kb inversion clade</taxon>
        <taxon>NPAAA clade</taxon>
        <taxon>indigoferoid/millettioid clade</taxon>
        <taxon>Phaseoleae</taxon>
        <taxon>Glycine</taxon>
        <taxon>Glycine subgen. Soja</taxon>
    </lineage>
</organism>
<dbReference type="PANTHER" id="PTHR45922">
    <property type="entry name" value="CLEAVAGE AND POLYADENYLATION SPECIFICITY FACTOR SUBUNIT 2"/>
    <property type="match status" value="1"/>
</dbReference>
<dbReference type="Pfam" id="PF10996">
    <property type="entry name" value="Beta-Casp"/>
    <property type="match status" value="1"/>
</dbReference>
<comment type="similarity">
    <text evidence="1">Belongs to the metallo-beta-lactamase superfamily. RNA-metabolizing metallo-beta-lactamase-like family. CPSF2/YSH1 subfamily.</text>
</comment>
<evidence type="ECO:0000256" key="1">
    <source>
        <dbReference type="RuleBase" id="RU365006"/>
    </source>
</evidence>
<dbReference type="EMBL" id="QZWG01000011">
    <property type="protein sequence ID" value="RZB80849.1"/>
    <property type="molecule type" value="Genomic_DNA"/>
</dbReference>
<evidence type="ECO:0000259" key="3">
    <source>
        <dbReference type="SMART" id="SM01027"/>
    </source>
</evidence>
<comment type="caution">
    <text evidence="4">The sequence shown here is derived from an EMBL/GenBank/DDBJ whole genome shotgun (WGS) entry which is preliminary data.</text>
</comment>
<keyword evidence="1" id="KW-0694">RNA-binding</keyword>
<dbReference type="Proteomes" id="UP000289340">
    <property type="component" value="Chromosome 11"/>
</dbReference>